<protein>
    <submittedName>
        <fullName evidence="1">Uncharacterized protein</fullName>
    </submittedName>
</protein>
<keyword evidence="2" id="KW-1185">Reference proteome</keyword>
<sequence length="81" mass="9406">MRLQLEEAEPTFHLHQEANRIGEKFKVGARWICLMAATGAIRKISTSLPKNRAHGTFVRTRMLKKILKRFSKRINAEKCKN</sequence>
<reference evidence="1" key="1">
    <citation type="submission" date="2020-08" db="EMBL/GenBank/DDBJ databases">
        <title>Multicomponent nature underlies the extraordinary mechanical properties of spider dragline silk.</title>
        <authorList>
            <person name="Kono N."/>
            <person name="Nakamura H."/>
            <person name="Mori M."/>
            <person name="Yoshida Y."/>
            <person name="Ohtoshi R."/>
            <person name="Malay A.D."/>
            <person name="Moran D.A.P."/>
            <person name="Tomita M."/>
            <person name="Numata K."/>
            <person name="Arakawa K."/>
        </authorList>
    </citation>
    <scope>NUCLEOTIDE SEQUENCE</scope>
</reference>
<accession>A0A8X7BDG1</accession>
<name>A0A8X7BDG1_TRICX</name>
<dbReference type="AlphaFoldDB" id="A0A8X7BDG1"/>
<comment type="caution">
    <text evidence="1">The sequence shown here is derived from an EMBL/GenBank/DDBJ whole genome shotgun (WGS) entry which is preliminary data.</text>
</comment>
<dbReference type="Proteomes" id="UP000887159">
    <property type="component" value="Unassembled WGS sequence"/>
</dbReference>
<organism evidence="1 2">
    <name type="scientific">Trichonephila clavipes</name>
    <name type="common">Golden silk orbweaver</name>
    <name type="synonym">Nephila clavipes</name>
    <dbReference type="NCBI Taxonomy" id="2585209"/>
    <lineage>
        <taxon>Eukaryota</taxon>
        <taxon>Metazoa</taxon>
        <taxon>Ecdysozoa</taxon>
        <taxon>Arthropoda</taxon>
        <taxon>Chelicerata</taxon>
        <taxon>Arachnida</taxon>
        <taxon>Araneae</taxon>
        <taxon>Araneomorphae</taxon>
        <taxon>Entelegynae</taxon>
        <taxon>Araneoidea</taxon>
        <taxon>Nephilidae</taxon>
        <taxon>Trichonephila</taxon>
    </lineage>
</organism>
<gene>
    <name evidence="1" type="ORF">TNCV_910511</name>
</gene>
<dbReference type="EMBL" id="BMAU01021380">
    <property type="protein sequence ID" value="GFY27600.1"/>
    <property type="molecule type" value="Genomic_DNA"/>
</dbReference>
<evidence type="ECO:0000313" key="1">
    <source>
        <dbReference type="EMBL" id="GFY27600.1"/>
    </source>
</evidence>
<evidence type="ECO:0000313" key="2">
    <source>
        <dbReference type="Proteomes" id="UP000887159"/>
    </source>
</evidence>
<proteinExistence type="predicted"/>